<comment type="caution">
    <text evidence="5">The sequence shown here is derived from an EMBL/GenBank/DDBJ whole genome shotgun (WGS) entry which is preliminary data.</text>
</comment>
<dbReference type="RefSeq" id="WP_086780496.1">
    <property type="nucleotide sequence ID" value="NZ_JAGIOO010000001.1"/>
</dbReference>
<evidence type="ECO:0000259" key="4">
    <source>
        <dbReference type="SMART" id="SM00418"/>
    </source>
</evidence>
<dbReference type="InterPro" id="IPR045981">
    <property type="entry name" value="DUF5937"/>
</dbReference>
<dbReference type="InterPro" id="IPR051011">
    <property type="entry name" value="Metal_resp_trans_reg"/>
</dbReference>
<dbReference type="EMBL" id="JAGIOO010000001">
    <property type="protein sequence ID" value="MBP2477807.1"/>
    <property type="molecule type" value="Genomic_DNA"/>
</dbReference>
<protein>
    <recommendedName>
        <fullName evidence="4">HTH arsR-type domain-containing protein</fullName>
    </recommendedName>
</protein>
<proteinExistence type="predicted"/>
<dbReference type="Proteomes" id="UP001519363">
    <property type="component" value="Unassembled WGS sequence"/>
</dbReference>
<dbReference type="InterPro" id="IPR001845">
    <property type="entry name" value="HTH_ArsR_DNA-bd_dom"/>
</dbReference>
<dbReference type="CDD" id="cd00090">
    <property type="entry name" value="HTH_ARSR"/>
    <property type="match status" value="1"/>
</dbReference>
<gene>
    <name evidence="5" type="ORF">JOF53_006679</name>
</gene>
<dbReference type="SUPFAM" id="SSF46785">
    <property type="entry name" value="Winged helix' DNA-binding domain"/>
    <property type="match status" value="1"/>
</dbReference>
<dbReference type="InterPro" id="IPR036388">
    <property type="entry name" value="WH-like_DNA-bd_sf"/>
</dbReference>
<keyword evidence="6" id="KW-1185">Reference proteome</keyword>
<evidence type="ECO:0000313" key="6">
    <source>
        <dbReference type="Proteomes" id="UP001519363"/>
    </source>
</evidence>
<dbReference type="InterPro" id="IPR036390">
    <property type="entry name" value="WH_DNA-bd_sf"/>
</dbReference>
<feature type="domain" description="HTH arsR-type" evidence="4">
    <location>
        <begin position="255"/>
        <end position="329"/>
    </location>
</feature>
<dbReference type="Gene3D" id="1.10.10.10">
    <property type="entry name" value="Winged helix-like DNA-binding domain superfamily/Winged helix DNA-binding domain"/>
    <property type="match status" value="1"/>
</dbReference>
<evidence type="ECO:0000256" key="2">
    <source>
        <dbReference type="ARBA" id="ARBA00023125"/>
    </source>
</evidence>
<keyword evidence="3" id="KW-0804">Transcription</keyword>
<dbReference type="Pfam" id="PF19361">
    <property type="entry name" value="DUF5937"/>
    <property type="match status" value="1"/>
</dbReference>
<dbReference type="SMART" id="SM00418">
    <property type="entry name" value="HTH_ARSR"/>
    <property type="match status" value="1"/>
</dbReference>
<keyword evidence="2" id="KW-0238">DNA-binding</keyword>
<evidence type="ECO:0000313" key="5">
    <source>
        <dbReference type="EMBL" id="MBP2477807.1"/>
    </source>
</evidence>
<reference evidence="5 6" key="1">
    <citation type="submission" date="2021-03" db="EMBL/GenBank/DDBJ databases">
        <title>Sequencing the genomes of 1000 actinobacteria strains.</title>
        <authorList>
            <person name="Klenk H.-P."/>
        </authorList>
    </citation>
    <scope>NUCLEOTIDE SEQUENCE [LARGE SCALE GENOMIC DNA]</scope>
    <source>
        <strain evidence="5 6">DSM 44580</strain>
    </source>
</reference>
<sequence>MPELALSFSVDDLARTRFAFSPLWETVVSIRVLKTPGEHALHLPWLRETRARLAASGLDLAPLADLVPGPRQGFPDFLTPPPSTPLPDFAAELAELARTPAALVRHDLEFFADKYPRGSFAEQLHADPSRLHRLVEVVRAYWELAVEPYWPRLTALLEGEVHFRAKRLTEGGHDLLFRDLHPHVSWSDGVLRVDRRCCLHSRHVGGDGLLLVPSVFTWPDALTMVEDGWQPTLFYPPRGIATLWDHREERCPPEALAGVLGRSRATLLLALGDPLSTTELARRTGLTAGGVSQHLGALAAAGLVHGHRQGRQVRYARTRVGELLVTAPR</sequence>
<name>A0ABS5AN36_9PSEU</name>
<accession>A0ABS5AN36</accession>
<evidence type="ECO:0000256" key="3">
    <source>
        <dbReference type="ARBA" id="ARBA00023163"/>
    </source>
</evidence>
<dbReference type="PANTHER" id="PTHR43132">
    <property type="entry name" value="ARSENICAL RESISTANCE OPERON REPRESSOR ARSR-RELATED"/>
    <property type="match status" value="1"/>
</dbReference>
<dbReference type="Pfam" id="PF12840">
    <property type="entry name" value="HTH_20"/>
    <property type="match status" value="1"/>
</dbReference>
<dbReference type="InterPro" id="IPR011991">
    <property type="entry name" value="ArsR-like_HTH"/>
</dbReference>
<evidence type="ECO:0000256" key="1">
    <source>
        <dbReference type="ARBA" id="ARBA00023015"/>
    </source>
</evidence>
<dbReference type="PANTHER" id="PTHR43132:SF6">
    <property type="entry name" value="HTH-TYPE TRANSCRIPTIONAL REPRESSOR CZRA"/>
    <property type="match status" value="1"/>
</dbReference>
<keyword evidence="1" id="KW-0805">Transcription regulation</keyword>
<organism evidence="5 6">
    <name type="scientific">Crossiella equi</name>
    <dbReference type="NCBI Taxonomy" id="130796"/>
    <lineage>
        <taxon>Bacteria</taxon>
        <taxon>Bacillati</taxon>
        <taxon>Actinomycetota</taxon>
        <taxon>Actinomycetes</taxon>
        <taxon>Pseudonocardiales</taxon>
        <taxon>Pseudonocardiaceae</taxon>
        <taxon>Crossiella</taxon>
    </lineage>
</organism>